<dbReference type="PANTHER" id="PTHR31961:SF3">
    <property type="entry name" value="SENSITIVE TO HIGH EXPRESSION PROTEIN 9, MITOCHONDRIAL"/>
    <property type="match status" value="1"/>
</dbReference>
<keyword evidence="3 10" id="KW-0999">Mitochondrion inner membrane</keyword>
<evidence type="ECO:0000256" key="2">
    <source>
        <dbReference type="ARBA" id="ARBA00022692"/>
    </source>
</evidence>
<dbReference type="Pfam" id="PF05546">
    <property type="entry name" value="She9_MDM33"/>
    <property type="match status" value="1"/>
</dbReference>
<feature type="coiled-coil region" evidence="11">
    <location>
        <begin position="60"/>
        <end position="101"/>
    </location>
</feature>
<dbReference type="PANTHER" id="PTHR31961">
    <property type="entry name" value="SENSITIVE TO HIGH EXPRESSION PROTEIN 9, MITOCHONDRIAL"/>
    <property type="match status" value="1"/>
</dbReference>
<dbReference type="Proteomes" id="UP000244855">
    <property type="component" value="Unassembled WGS sequence"/>
</dbReference>
<evidence type="ECO:0000256" key="9">
    <source>
        <dbReference type="ARBA" id="ARBA00024807"/>
    </source>
</evidence>
<protein>
    <recommendedName>
        <fullName evidence="10">Sensitive to high expression protein 9, mitochondrial</fullName>
    </recommendedName>
</protein>
<evidence type="ECO:0000256" key="5">
    <source>
        <dbReference type="ARBA" id="ARBA00022989"/>
    </source>
</evidence>
<keyword evidence="13" id="KW-1185">Reference proteome</keyword>
<evidence type="ECO:0000256" key="8">
    <source>
        <dbReference type="ARBA" id="ARBA00023136"/>
    </source>
</evidence>
<gene>
    <name evidence="12" type="ORF">DM02DRAFT_491859</name>
</gene>
<keyword evidence="6 11" id="KW-0175">Coiled coil</keyword>
<proteinExistence type="inferred from homology"/>
<keyword evidence="4 10" id="KW-0809">Transit peptide</keyword>
<dbReference type="STRING" id="97972.A0A2V1E031"/>
<feature type="transmembrane region" description="Helical" evidence="10">
    <location>
        <begin position="179"/>
        <end position="199"/>
    </location>
</feature>
<dbReference type="EMBL" id="KZ805342">
    <property type="protein sequence ID" value="PVI02510.1"/>
    <property type="molecule type" value="Genomic_DNA"/>
</dbReference>
<dbReference type="GO" id="GO:0005743">
    <property type="term" value="C:mitochondrial inner membrane"/>
    <property type="evidence" value="ECO:0007669"/>
    <property type="project" value="UniProtKB-SubCell"/>
</dbReference>
<evidence type="ECO:0000256" key="4">
    <source>
        <dbReference type="ARBA" id="ARBA00022946"/>
    </source>
</evidence>
<dbReference type="InterPro" id="IPR008839">
    <property type="entry name" value="MDM33_fungi"/>
</dbReference>
<evidence type="ECO:0000256" key="1">
    <source>
        <dbReference type="ARBA" id="ARBA00007472"/>
    </source>
</evidence>
<evidence type="ECO:0000256" key="7">
    <source>
        <dbReference type="ARBA" id="ARBA00023128"/>
    </source>
</evidence>
<dbReference type="OrthoDB" id="5595506at2759"/>
<reference evidence="12 13" key="1">
    <citation type="journal article" date="2018" name="Sci. Rep.">
        <title>Comparative genomics provides insights into the lifestyle and reveals functional heterogeneity of dark septate endophytic fungi.</title>
        <authorList>
            <person name="Knapp D.G."/>
            <person name="Nemeth J.B."/>
            <person name="Barry K."/>
            <person name="Hainaut M."/>
            <person name="Henrissat B."/>
            <person name="Johnson J."/>
            <person name="Kuo A."/>
            <person name="Lim J.H.P."/>
            <person name="Lipzen A."/>
            <person name="Nolan M."/>
            <person name="Ohm R.A."/>
            <person name="Tamas L."/>
            <person name="Grigoriev I.V."/>
            <person name="Spatafora J.W."/>
            <person name="Nagy L.G."/>
            <person name="Kovacs G.M."/>
        </authorList>
    </citation>
    <scope>NUCLEOTIDE SEQUENCE [LARGE SCALE GENOMIC DNA]</scope>
    <source>
        <strain evidence="12 13">DSE2036</strain>
    </source>
</reference>
<keyword evidence="7 10" id="KW-0496">Mitochondrion</keyword>
<comment type="function">
    <text evidence="9">Required for the maintenance of the structure of the mitochondrial inner membrane. Involved in mitochondrial morphology. Causes growth arrest when highly overexpressed.</text>
</comment>
<sequence length="378" mass="42180">KEEVVDNIDRVPAEKLPSHRESQRWSFHKRLNELMDELLPKLADVTQKVNTYTGTDYTGIQALKKEIKDQEKLVKARRAVIDEAKQALDAAHSQAAASQKEVVALLERKHSWSATDLERYMSLIRSEHVNDQAVREAKEAITAAENALEEARSQLEKRERAQYHEEQIWSDTIRRNSTWVTFGLMGVNILLLLLSLLIFEPWRRRRMVREIKAALEAHKTSMEPILNPSLQSPAPAAVTVAGTEIVEPAPPTSEPPTIAVQHDDASSVPEKLEVAIEEPSKPSEATPVPATETIIPEATPFTPSVVSPQEVIDIEKEVEEDTKPPVPETWQDKIRFIAEDIVSEREISMRRLDFTNAIISSAAAGAIIAAAIVGLLSP</sequence>
<feature type="transmembrane region" description="Helical" evidence="10">
    <location>
        <begin position="354"/>
        <end position="376"/>
    </location>
</feature>
<comment type="subunit">
    <text evidence="10">Homooligomer.</text>
</comment>
<keyword evidence="5 10" id="KW-1133">Transmembrane helix</keyword>
<evidence type="ECO:0000313" key="12">
    <source>
        <dbReference type="EMBL" id="PVI02510.1"/>
    </source>
</evidence>
<keyword evidence="8 10" id="KW-0472">Membrane</keyword>
<evidence type="ECO:0000256" key="10">
    <source>
        <dbReference type="RuleBase" id="RU364128"/>
    </source>
</evidence>
<feature type="non-terminal residue" evidence="12">
    <location>
        <position position="1"/>
    </location>
</feature>
<comment type="subcellular location">
    <subcellularLocation>
        <location evidence="10">Mitochondrion inner membrane</location>
        <topology evidence="10">Multi-pass membrane protein</topology>
    </subcellularLocation>
</comment>
<evidence type="ECO:0000256" key="11">
    <source>
        <dbReference type="SAM" id="Coils"/>
    </source>
</evidence>
<evidence type="ECO:0000256" key="6">
    <source>
        <dbReference type="ARBA" id="ARBA00023054"/>
    </source>
</evidence>
<comment type="similarity">
    <text evidence="1 10">Belongs to the SHE9 family.</text>
</comment>
<feature type="coiled-coil region" evidence="11">
    <location>
        <begin position="130"/>
        <end position="161"/>
    </location>
</feature>
<keyword evidence="2 10" id="KW-0812">Transmembrane</keyword>
<organism evidence="12 13">
    <name type="scientific">Periconia macrospinosa</name>
    <dbReference type="NCBI Taxonomy" id="97972"/>
    <lineage>
        <taxon>Eukaryota</taxon>
        <taxon>Fungi</taxon>
        <taxon>Dikarya</taxon>
        <taxon>Ascomycota</taxon>
        <taxon>Pezizomycotina</taxon>
        <taxon>Dothideomycetes</taxon>
        <taxon>Pleosporomycetidae</taxon>
        <taxon>Pleosporales</taxon>
        <taxon>Massarineae</taxon>
        <taxon>Periconiaceae</taxon>
        <taxon>Periconia</taxon>
    </lineage>
</organism>
<accession>A0A2V1E031</accession>
<evidence type="ECO:0000313" key="13">
    <source>
        <dbReference type="Proteomes" id="UP000244855"/>
    </source>
</evidence>
<feature type="non-terminal residue" evidence="12">
    <location>
        <position position="378"/>
    </location>
</feature>
<dbReference type="GO" id="GO:0007007">
    <property type="term" value="P:inner mitochondrial membrane organization"/>
    <property type="evidence" value="ECO:0007669"/>
    <property type="project" value="TreeGrafter"/>
</dbReference>
<dbReference type="AlphaFoldDB" id="A0A2V1E031"/>
<name>A0A2V1E031_9PLEO</name>
<evidence type="ECO:0000256" key="3">
    <source>
        <dbReference type="ARBA" id="ARBA00022792"/>
    </source>
</evidence>